<feature type="region of interest" description="Disordered" evidence="1">
    <location>
        <begin position="103"/>
        <end position="126"/>
    </location>
</feature>
<name>A0A5B7HES8_PORTR</name>
<organism evidence="2 3">
    <name type="scientific">Portunus trituberculatus</name>
    <name type="common">Swimming crab</name>
    <name type="synonym">Neptunus trituberculatus</name>
    <dbReference type="NCBI Taxonomy" id="210409"/>
    <lineage>
        <taxon>Eukaryota</taxon>
        <taxon>Metazoa</taxon>
        <taxon>Ecdysozoa</taxon>
        <taxon>Arthropoda</taxon>
        <taxon>Crustacea</taxon>
        <taxon>Multicrustacea</taxon>
        <taxon>Malacostraca</taxon>
        <taxon>Eumalacostraca</taxon>
        <taxon>Eucarida</taxon>
        <taxon>Decapoda</taxon>
        <taxon>Pleocyemata</taxon>
        <taxon>Brachyura</taxon>
        <taxon>Eubrachyura</taxon>
        <taxon>Portunoidea</taxon>
        <taxon>Portunidae</taxon>
        <taxon>Portuninae</taxon>
        <taxon>Portunus</taxon>
    </lineage>
</organism>
<protein>
    <submittedName>
        <fullName evidence="2">Uncharacterized protein</fullName>
    </submittedName>
</protein>
<dbReference type="EMBL" id="VSRR010028112">
    <property type="protein sequence ID" value="MPC68613.1"/>
    <property type="molecule type" value="Genomic_DNA"/>
</dbReference>
<evidence type="ECO:0000313" key="3">
    <source>
        <dbReference type="Proteomes" id="UP000324222"/>
    </source>
</evidence>
<proteinExistence type="predicted"/>
<sequence length="126" mass="14486">MITSRTRDHQLLPPAEPILCDLWVTWVRLGEAAVLHSPYTPCTCSGRTVTARNHLRGNCTLLYLPAWICLTSERTDQAERRVKYNTNNVYSTIHVRTCQLISKDSPDLGTHKPSREKEKRKENLIQ</sequence>
<evidence type="ECO:0000313" key="2">
    <source>
        <dbReference type="EMBL" id="MPC68613.1"/>
    </source>
</evidence>
<comment type="caution">
    <text evidence="2">The sequence shown here is derived from an EMBL/GenBank/DDBJ whole genome shotgun (WGS) entry which is preliminary data.</text>
</comment>
<evidence type="ECO:0000256" key="1">
    <source>
        <dbReference type="SAM" id="MobiDB-lite"/>
    </source>
</evidence>
<accession>A0A5B7HES8</accession>
<gene>
    <name evidence="2" type="ORF">E2C01_062815</name>
</gene>
<keyword evidence="3" id="KW-1185">Reference proteome</keyword>
<dbReference type="AlphaFoldDB" id="A0A5B7HES8"/>
<dbReference type="Proteomes" id="UP000324222">
    <property type="component" value="Unassembled WGS sequence"/>
</dbReference>
<reference evidence="2 3" key="1">
    <citation type="submission" date="2019-05" db="EMBL/GenBank/DDBJ databases">
        <title>Another draft genome of Portunus trituberculatus and its Hox gene families provides insights of decapod evolution.</title>
        <authorList>
            <person name="Jeong J.-H."/>
            <person name="Song I."/>
            <person name="Kim S."/>
            <person name="Choi T."/>
            <person name="Kim D."/>
            <person name="Ryu S."/>
            <person name="Kim W."/>
        </authorList>
    </citation>
    <scope>NUCLEOTIDE SEQUENCE [LARGE SCALE GENOMIC DNA]</scope>
    <source>
        <tissue evidence="2">Muscle</tissue>
    </source>
</reference>
<feature type="compositionally biased region" description="Basic and acidic residues" evidence="1">
    <location>
        <begin position="104"/>
        <end position="126"/>
    </location>
</feature>